<evidence type="ECO:0000313" key="4">
    <source>
        <dbReference type="Proteomes" id="UP000267408"/>
    </source>
</evidence>
<name>A0A8G1UFG8_9ACTN</name>
<sequence>MTTLHQPLTETELLAALRTLNRSGLRGGGRAPHKPLLLLWLVDRFAASGNSETRYEEVAEPVGRLIAQYTAAVSTPDGERAALPFRLLETELWAATDAFSQPLPEQASHRRLLDLGARGRLRPAVEELLGDRRVRDRVRTLLLAEAIGSDSDTGTGSNTGTSAGSSSTLEQSVRDALPPAEPRYRQETRRVRDSRFARAVLPLYGNACAVCGFSGRIGPAPVGVEAAHVHGHADGGPDVVQNGIALCALHHALFDQGVLGLTEHLTIMVSPHFTHTGDHRGPAVTALAGLPVRLPADPGHRLAPQYVAWHAEHVFRH</sequence>
<dbReference type="RefSeq" id="WP_123553686.1">
    <property type="nucleotide sequence ID" value="NZ_RJVJ01000001.1"/>
</dbReference>
<evidence type="ECO:0000256" key="1">
    <source>
        <dbReference type="SAM" id="MobiDB-lite"/>
    </source>
</evidence>
<proteinExistence type="predicted"/>
<evidence type="ECO:0000259" key="2">
    <source>
        <dbReference type="SMART" id="SM00507"/>
    </source>
</evidence>
<dbReference type="InterPro" id="IPR058813">
    <property type="entry name" value="DNA-SBD_ScoMcrA"/>
</dbReference>
<keyword evidence="3" id="KW-0378">Hydrolase</keyword>
<dbReference type="SMART" id="SM00507">
    <property type="entry name" value="HNHc"/>
    <property type="match status" value="1"/>
</dbReference>
<dbReference type="NCBIfam" id="NF045808">
    <property type="entry name" value="PT-DNA_restrict"/>
    <property type="match status" value="1"/>
</dbReference>
<dbReference type="InterPro" id="IPR003615">
    <property type="entry name" value="HNH_nuc"/>
</dbReference>
<dbReference type="Pfam" id="PF13391">
    <property type="entry name" value="HNH_2"/>
    <property type="match status" value="1"/>
</dbReference>
<feature type="domain" description="HNH nuclease" evidence="2">
    <location>
        <begin position="196"/>
        <end position="252"/>
    </location>
</feature>
<dbReference type="AlphaFoldDB" id="A0A8G1UFG8"/>
<dbReference type="CDD" id="cd00085">
    <property type="entry name" value="HNHc"/>
    <property type="match status" value="1"/>
</dbReference>
<dbReference type="Pfam" id="PF26340">
    <property type="entry name" value="DNA-SBD_ScoMcrA"/>
    <property type="match status" value="1"/>
</dbReference>
<evidence type="ECO:0000313" key="3">
    <source>
        <dbReference type="EMBL" id="ROR43030.1"/>
    </source>
</evidence>
<feature type="region of interest" description="Disordered" evidence="1">
    <location>
        <begin position="148"/>
        <end position="189"/>
    </location>
</feature>
<dbReference type="EMBL" id="RJVJ01000001">
    <property type="protein sequence ID" value="ROR43030.1"/>
    <property type="molecule type" value="Genomic_DNA"/>
</dbReference>
<dbReference type="OrthoDB" id="4464809at2"/>
<organism evidence="3 4">
    <name type="scientific">Kitasatospora cineracea</name>
    <dbReference type="NCBI Taxonomy" id="88074"/>
    <lineage>
        <taxon>Bacteria</taxon>
        <taxon>Bacillati</taxon>
        <taxon>Actinomycetota</taxon>
        <taxon>Actinomycetes</taxon>
        <taxon>Kitasatosporales</taxon>
        <taxon>Streptomycetaceae</taxon>
        <taxon>Kitasatospora</taxon>
    </lineage>
</organism>
<dbReference type="GO" id="GO:0004519">
    <property type="term" value="F:endonuclease activity"/>
    <property type="evidence" value="ECO:0007669"/>
    <property type="project" value="UniProtKB-KW"/>
</dbReference>
<comment type="caution">
    <text evidence="3">The sequence shown here is derived from an EMBL/GenBank/DDBJ whole genome shotgun (WGS) entry which is preliminary data.</text>
</comment>
<reference evidence="3 4" key="1">
    <citation type="submission" date="2018-11" db="EMBL/GenBank/DDBJ databases">
        <title>Sequencing the genomes of 1000 actinobacteria strains.</title>
        <authorList>
            <person name="Klenk H.-P."/>
        </authorList>
    </citation>
    <scope>NUCLEOTIDE SEQUENCE [LARGE SCALE GENOMIC DNA]</scope>
    <source>
        <strain evidence="3 4">DSM 44780</strain>
    </source>
</reference>
<gene>
    <name evidence="3" type="ORF">EDD39_1166</name>
</gene>
<dbReference type="InterPro" id="IPR011396">
    <property type="entry name" value="PT_DNA_restrict"/>
</dbReference>
<dbReference type="Proteomes" id="UP000267408">
    <property type="component" value="Unassembled WGS sequence"/>
</dbReference>
<keyword evidence="3" id="KW-0255">Endonuclease</keyword>
<protein>
    <submittedName>
        <fullName evidence="3">Putative restriction endonuclease</fullName>
    </submittedName>
</protein>
<keyword evidence="3" id="KW-0540">Nuclease</keyword>
<feature type="compositionally biased region" description="Low complexity" evidence="1">
    <location>
        <begin position="148"/>
        <end position="168"/>
    </location>
</feature>
<accession>A0A8G1UFG8</accession>